<evidence type="ECO:0000313" key="1">
    <source>
        <dbReference type="EMBL" id="MFC4634114.1"/>
    </source>
</evidence>
<organism evidence="1 2">
    <name type="scientific">Dokdonia ponticola</name>
    <dbReference type="NCBI Taxonomy" id="2041041"/>
    <lineage>
        <taxon>Bacteria</taxon>
        <taxon>Pseudomonadati</taxon>
        <taxon>Bacteroidota</taxon>
        <taxon>Flavobacteriia</taxon>
        <taxon>Flavobacteriales</taxon>
        <taxon>Flavobacteriaceae</taxon>
        <taxon>Dokdonia</taxon>
    </lineage>
</organism>
<reference evidence="2" key="1">
    <citation type="journal article" date="2019" name="Int. J. Syst. Evol. Microbiol.">
        <title>The Global Catalogue of Microorganisms (GCM) 10K type strain sequencing project: providing services to taxonomists for standard genome sequencing and annotation.</title>
        <authorList>
            <consortium name="The Broad Institute Genomics Platform"/>
            <consortium name="The Broad Institute Genome Sequencing Center for Infectious Disease"/>
            <person name="Wu L."/>
            <person name="Ma J."/>
        </authorList>
    </citation>
    <scope>NUCLEOTIDE SEQUENCE [LARGE SCALE GENOMIC DNA]</scope>
    <source>
        <strain evidence="2">YJ-61-S</strain>
    </source>
</reference>
<evidence type="ECO:0000313" key="2">
    <source>
        <dbReference type="Proteomes" id="UP001596043"/>
    </source>
</evidence>
<dbReference type="EMBL" id="JBHSFV010000005">
    <property type="protein sequence ID" value="MFC4634114.1"/>
    <property type="molecule type" value="Genomic_DNA"/>
</dbReference>
<sequence>MAIILKNALNEDVRYDTSPSVGSGTIKANGGTVSVEGATRVSWKRGGNSSYFSFPVNDNKVYTMEVSEKGL</sequence>
<accession>A0ABV9HXV4</accession>
<keyword evidence="2" id="KW-1185">Reference proteome</keyword>
<dbReference type="RefSeq" id="WP_379978341.1">
    <property type="nucleotide sequence ID" value="NZ_JBHSFV010000005.1"/>
</dbReference>
<proteinExistence type="predicted"/>
<name>A0ABV9HXV4_9FLAO</name>
<protein>
    <submittedName>
        <fullName evidence="1">Uncharacterized protein</fullName>
    </submittedName>
</protein>
<comment type="caution">
    <text evidence="1">The sequence shown here is derived from an EMBL/GenBank/DDBJ whole genome shotgun (WGS) entry which is preliminary data.</text>
</comment>
<gene>
    <name evidence="1" type="ORF">ACFO3O_09370</name>
</gene>
<dbReference type="Proteomes" id="UP001596043">
    <property type="component" value="Unassembled WGS sequence"/>
</dbReference>